<feature type="region of interest" description="Disordered" evidence="1">
    <location>
        <begin position="31"/>
        <end position="65"/>
    </location>
</feature>
<name>A6JAE0_RAT</name>
<gene>
    <name evidence="2" type="ORF">rCG_54605</name>
</gene>
<evidence type="ECO:0000256" key="1">
    <source>
        <dbReference type="SAM" id="MobiDB-lite"/>
    </source>
</evidence>
<dbReference type="AlphaFoldDB" id="A6JAE0"/>
<organism evidence="2 3">
    <name type="scientific">Rattus norvegicus</name>
    <name type="common">Rat</name>
    <dbReference type="NCBI Taxonomy" id="10116"/>
    <lineage>
        <taxon>Eukaryota</taxon>
        <taxon>Metazoa</taxon>
        <taxon>Chordata</taxon>
        <taxon>Craniata</taxon>
        <taxon>Vertebrata</taxon>
        <taxon>Euteleostomi</taxon>
        <taxon>Mammalia</taxon>
        <taxon>Eutheria</taxon>
        <taxon>Euarchontoglires</taxon>
        <taxon>Glires</taxon>
        <taxon>Rodentia</taxon>
        <taxon>Myomorpha</taxon>
        <taxon>Muroidea</taxon>
        <taxon>Muridae</taxon>
        <taxon>Murinae</taxon>
        <taxon>Rattus</taxon>
    </lineage>
</organism>
<sequence length="65" mass="6726">MDQKSSGQGSPAPPVGVAALVTSFLTRNQVCRAPPQHHPGTHPQGPNPTMVEMGNQLAGPVMSPK</sequence>
<dbReference type="EMBL" id="CH473979">
    <property type="protein sequence ID" value="EDM07594.1"/>
    <property type="molecule type" value="Genomic_DNA"/>
</dbReference>
<reference evidence="2 3" key="1">
    <citation type="submission" date="2005-09" db="EMBL/GenBank/DDBJ databases">
        <authorList>
            <person name="Mural R.J."/>
            <person name="Li P.W."/>
            <person name="Adams M.D."/>
            <person name="Amanatides P.G."/>
            <person name="Baden-Tillson H."/>
            <person name="Barnstead M."/>
            <person name="Chin S.H."/>
            <person name="Dew I."/>
            <person name="Evans C.A."/>
            <person name="Ferriera S."/>
            <person name="Flanigan M."/>
            <person name="Fosler C."/>
            <person name="Glodek A."/>
            <person name="Gu Z."/>
            <person name="Holt R.A."/>
            <person name="Jennings D."/>
            <person name="Kraft C.L."/>
            <person name="Lu F."/>
            <person name="Nguyen T."/>
            <person name="Nusskern D.R."/>
            <person name="Pfannkoch C.M."/>
            <person name="Sitter C."/>
            <person name="Sutton G.G."/>
            <person name="Venter J.C."/>
            <person name="Wang Z."/>
            <person name="Woodage T."/>
            <person name="Zheng X.H."/>
            <person name="Zhong F."/>
        </authorList>
    </citation>
    <scope>NUCLEOTIDE SEQUENCE [LARGE SCALE GENOMIC DNA]</scope>
    <source>
        <strain>BN</strain>
        <strain evidence="3">Sprague-Dawley</strain>
    </source>
</reference>
<accession>A6JAE0</accession>
<evidence type="ECO:0000313" key="3">
    <source>
        <dbReference type="Proteomes" id="UP000234681"/>
    </source>
</evidence>
<protein>
    <submittedName>
        <fullName evidence="2">RCG54605</fullName>
    </submittedName>
</protein>
<dbReference type="Proteomes" id="UP000234681">
    <property type="component" value="Chromosome 1"/>
</dbReference>
<evidence type="ECO:0000313" key="2">
    <source>
        <dbReference type="EMBL" id="EDM07594.1"/>
    </source>
</evidence>
<proteinExistence type="predicted"/>